<name>D5WWS9_KYRT2</name>
<dbReference type="eggNOG" id="COG2948">
    <property type="taxonomic scope" value="Bacteria"/>
</dbReference>
<dbReference type="AlphaFoldDB" id="D5WWS9"/>
<dbReference type="PANTHER" id="PTHR43308:SF5">
    <property type="entry name" value="S-LAYER PROTEIN _ PEPTIDOGLYCAN ENDO-BETA-N-ACETYLGLUCOSAMINIDASE"/>
    <property type="match status" value="1"/>
</dbReference>
<dbReference type="PROSITE" id="PS51272">
    <property type="entry name" value="SLH"/>
    <property type="match status" value="3"/>
</dbReference>
<proteinExistence type="predicted"/>
<feature type="domain" description="SLH" evidence="1">
    <location>
        <begin position="159"/>
        <end position="222"/>
    </location>
</feature>
<dbReference type="InterPro" id="IPR001119">
    <property type="entry name" value="SLH_dom"/>
</dbReference>
<dbReference type="InterPro" id="IPR051465">
    <property type="entry name" value="Cell_Envelope_Struct_Comp"/>
</dbReference>
<gene>
    <name evidence="2" type="ordered locus">Btus_1042</name>
</gene>
<evidence type="ECO:0000313" key="3">
    <source>
        <dbReference type="Proteomes" id="UP000002368"/>
    </source>
</evidence>
<dbReference type="KEGG" id="bts:Btus_1042"/>
<feature type="domain" description="SLH" evidence="1">
    <location>
        <begin position="46"/>
        <end position="109"/>
    </location>
</feature>
<dbReference type="STRING" id="562970.Btus_1042"/>
<dbReference type="Pfam" id="PF00395">
    <property type="entry name" value="SLH"/>
    <property type="match status" value="3"/>
</dbReference>
<evidence type="ECO:0000313" key="2">
    <source>
        <dbReference type="EMBL" id="ADG05780.1"/>
    </source>
</evidence>
<feature type="domain" description="SLH" evidence="1">
    <location>
        <begin position="224"/>
        <end position="287"/>
    </location>
</feature>
<dbReference type="Proteomes" id="UP000002368">
    <property type="component" value="Chromosome"/>
</dbReference>
<sequence>MKFIGGTRLRERWNAGRYGGWIRLSVAGALAAMTVTRAGVGLAAGEAPSFPDVRPGDWYYPAVSDLANRGIVHGSTDGRFHPEASVTRAEFTAMAIQAFGYHYTVLQGAQPKQVFSSQSDAIAYASQFDHAFVRDNQTGAVVWNNYPSSDQSQLQRDSTYSHFSDVPYGAWYWPVVEGAWAANVVHGVGGGQFAPDAQIERQDMAALLINALRLSGVDPGKDVLQPFGDAGQLSTYAVVPVAMAVKVGVVSGDDKRLLHPKDPASRADAAAMIDKALQIPPDQLQAWQTRTIQQLQAVPQQVKLSLGQTQKIVALALRQDGEAIPVSVDWQVEGNVGTIQGGELQAKQAGSGTVIGTLTTADGRTLTTKIPVTVDASVPVQVELAVTPSVSLVPGGQAHIQVTLRDPAGQLVPGEVDLNVSVSDPSKGHLDTTKAVVTGGIGDLGTFTAGPQYGPVQVRADIATQGWKGSGQVTLNVVKVQNPVNGKGIWGTWVEWGTSGYDPDRIVQTSKQAGAKYIYLIVRNQPGEGTIRPESKAMLDAIVPRAHAAGIPVIGVVYLVDDPALDSGRMLTVAKYATPTGERVDGLAADIEESPTSESISGTMIPVRQALGPDYPIIAVTYPPHISSAWQRSATYPWSTFGQYFTMISIMDYWHYEDRAYTADEVRNEIYNEAKAAAALTGRPVEVIGQAYRMNTASGKPFATVPTGEEITAAMQAAKDAGASAFSLYRWDTATPEELSAFHNFSW</sequence>
<protein>
    <submittedName>
        <fullName evidence="2">S-layer domain protein</fullName>
    </submittedName>
</protein>
<evidence type="ECO:0000259" key="1">
    <source>
        <dbReference type="PROSITE" id="PS51272"/>
    </source>
</evidence>
<dbReference type="EMBL" id="CP002017">
    <property type="protein sequence ID" value="ADG05780.1"/>
    <property type="molecule type" value="Genomic_DNA"/>
</dbReference>
<reference evidence="2 3" key="1">
    <citation type="journal article" date="2011" name="Stand. Genomic Sci.">
        <title>Complete genome sequence of the thermophilic, hydrogen-oxidizing Bacillus tusciae type strain (T2) and reclassification in the new genus, Kyrpidia gen. nov. as Kyrpidia tusciae comb. nov. and emendation of the family Alicyclobacillaceae da Costa and Rainey, 2010.</title>
        <authorList>
            <person name="Klenk H.P."/>
            <person name="Lapidus A."/>
            <person name="Chertkov O."/>
            <person name="Copeland A."/>
            <person name="Del Rio T.G."/>
            <person name="Nolan M."/>
            <person name="Lucas S."/>
            <person name="Chen F."/>
            <person name="Tice H."/>
            <person name="Cheng J.F."/>
            <person name="Han C."/>
            <person name="Bruce D."/>
            <person name="Goodwin L."/>
            <person name="Pitluck S."/>
            <person name="Pati A."/>
            <person name="Ivanova N."/>
            <person name="Mavromatis K."/>
            <person name="Daum C."/>
            <person name="Chen A."/>
            <person name="Palaniappan K."/>
            <person name="Chang Y.J."/>
            <person name="Land M."/>
            <person name="Hauser L."/>
            <person name="Jeffries C.D."/>
            <person name="Detter J.C."/>
            <person name="Rohde M."/>
            <person name="Abt B."/>
            <person name="Pukall R."/>
            <person name="Goker M."/>
            <person name="Bristow J."/>
            <person name="Markowitz V."/>
            <person name="Hugenholtz P."/>
            <person name="Eisen J.A."/>
        </authorList>
    </citation>
    <scope>NUCLEOTIDE SEQUENCE [LARGE SCALE GENOMIC DNA]</scope>
    <source>
        <strain evidence="2 3">DSM 2912</strain>
    </source>
</reference>
<dbReference type="PANTHER" id="PTHR43308">
    <property type="entry name" value="OUTER MEMBRANE PROTEIN ALPHA-RELATED"/>
    <property type="match status" value="1"/>
</dbReference>
<keyword evidence="3" id="KW-1185">Reference proteome</keyword>
<dbReference type="eggNOG" id="COG4991">
    <property type="taxonomic scope" value="Bacteria"/>
</dbReference>
<organism evidence="2 3">
    <name type="scientific">Kyrpidia tusciae (strain DSM 2912 / NBRC 15312 / T2)</name>
    <name type="common">Bacillus tusciae</name>
    <dbReference type="NCBI Taxonomy" id="562970"/>
    <lineage>
        <taxon>Bacteria</taxon>
        <taxon>Bacillati</taxon>
        <taxon>Bacillota</taxon>
        <taxon>Bacilli</taxon>
        <taxon>Bacillales</taxon>
        <taxon>Alicyclobacillaceae</taxon>
        <taxon>Kyrpidia</taxon>
    </lineage>
</organism>
<dbReference type="HOGENOM" id="CLU_372052_0_0_9"/>
<accession>D5WWS9</accession>